<evidence type="ECO:0000313" key="1">
    <source>
        <dbReference type="EMBL" id="TXB96200.1"/>
    </source>
</evidence>
<gene>
    <name evidence="1" type="ORF">FocTR4_00016682</name>
</gene>
<name>A0A5C6SF39_FUSOC</name>
<comment type="caution">
    <text evidence="1">The sequence shown here is derived from an EMBL/GenBank/DDBJ whole genome shotgun (WGS) entry which is preliminary data.</text>
</comment>
<protein>
    <submittedName>
        <fullName evidence="1">Uncharacterized protein</fullName>
    </submittedName>
</protein>
<accession>A0A5C6SF39</accession>
<dbReference type="Proteomes" id="UP000321331">
    <property type="component" value="Unassembled WGS sequence"/>
</dbReference>
<dbReference type="EMBL" id="VMNF01000015">
    <property type="protein sequence ID" value="TXB96200.1"/>
    <property type="molecule type" value="Genomic_DNA"/>
</dbReference>
<evidence type="ECO:0000313" key="2">
    <source>
        <dbReference type="Proteomes" id="UP000321331"/>
    </source>
</evidence>
<organism evidence="1 2">
    <name type="scientific">Fusarium oxysporum f. sp. cubense</name>
    <dbReference type="NCBI Taxonomy" id="61366"/>
    <lineage>
        <taxon>Eukaryota</taxon>
        <taxon>Fungi</taxon>
        <taxon>Dikarya</taxon>
        <taxon>Ascomycota</taxon>
        <taxon>Pezizomycotina</taxon>
        <taxon>Sordariomycetes</taxon>
        <taxon>Hypocreomycetidae</taxon>
        <taxon>Hypocreales</taxon>
        <taxon>Nectriaceae</taxon>
        <taxon>Fusarium</taxon>
        <taxon>Fusarium oxysporum species complex</taxon>
    </lineage>
</organism>
<dbReference type="AlphaFoldDB" id="A0A5C6SF39"/>
<sequence>MADATWMNIHCQGEENRRQVLKPLLTEDWPIYRVTPELAEDEDLRKHFKQYKQDKEYLLSSGILRNTFIIIPIELIPELPKDGEFTANHNLDPYWV</sequence>
<reference evidence="1 2" key="1">
    <citation type="submission" date="2019-07" db="EMBL/GenBank/DDBJ databases">
        <title>The First High-Quality Draft Genome Sequence of the Causal Agent of the Current Panama Disease Epidemic.</title>
        <authorList>
            <person name="Warmington R.J."/>
            <person name="Kay W."/>
            <person name="Jeffries A."/>
            <person name="Bebber D."/>
            <person name="Moore K."/>
            <person name="Studholme D.J."/>
        </authorList>
    </citation>
    <scope>NUCLEOTIDE SEQUENCE [LARGE SCALE GENOMIC DNA]</scope>
    <source>
        <strain evidence="1 2">TR4</strain>
    </source>
</reference>
<proteinExistence type="predicted"/>